<reference evidence="1 2" key="1">
    <citation type="submission" date="2018-06" db="EMBL/GenBank/DDBJ databases">
        <authorList>
            <consortium name="Pathogen Informatics"/>
            <person name="Doyle S."/>
        </authorList>
    </citation>
    <scope>NUCLEOTIDE SEQUENCE [LARGE SCALE GENOMIC DNA]</scope>
    <source>
        <strain evidence="1 2">NCTC10529</strain>
    </source>
</reference>
<proteinExistence type="predicted"/>
<dbReference type="AlphaFoldDB" id="A0AAX2J5V1"/>
<dbReference type="RefSeq" id="WP_003784984.1">
    <property type="nucleotide sequence ID" value="NZ_CP091518.1"/>
</dbReference>
<dbReference type="GeneID" id="93263151"/>
<accession>A0AAX2J5V1</accession>
<name>A0AAX2J5V1_KINKI</name>
<organism evidence="1 2">
    <name type="scientific">Kingella kingae</name>
    <dbReference type="NCBI Taxonomy" id="504"/>
    <lineage>
        <taxon>Bacteria</taxon>
        <taxon>Pseudomonadati</taxon>
        <taxon>Pseudomonadota</taxon>
        <taxon>Betaproteobacteria</taxon>
        <taxon>Neisseriales</taxon>
        <taxon>Neisseriaceae</taxon>
        <taxon>Kingella</taxon>
    </lineage>
</organism>
<evidence type="ECO:0000313" key="2">
    <source>
        <dbReference type="Proteomes" id="UP000248598"/>
    </source>
</evidence>
<dbReference type="Proteomes" id="UP000248598">
    <property type="component" value="Chromosome 1"/>
</dbReference>
<protein>
    <submittedName>
        <fullName evidence="1">Uncharacterized protein</fullName>
    </submittedName>
</protein>
<evidence type="ECO:0000313" key="1">
    <source>
        <dbReference type="EMBL" id="SQH25677.1"/>
    </source>
</evidence>
<gene>
    <name evidence="1" type="ORF">NCTC10529_01885</name>
</gene>
<dbReference type="EMBL" id="LS483426">
    <property type="protein sequence ID" value="SQH25677.1"/>
    <property type="molecule type" value="Genomic_DNA"/>
</dbReference>
<sequence>MNYLLLDLAKVPTKTRDIPFKQARLALFVRPKAAKRLTSPEEPHGIYVLPDKNAAHSIVQAAFEILSHHPQARLAIVSPRKKLTDLLAKLQKTYPQATIFHQKKLGKKTRRFLNQQPNPLVIDSQSDQHHQPNQQELLAQLHAEQAACTMSNTTESASLQQTAQAIQTMAQRYTAPNPVFTLLGDTLVQPNHDVSDTLVALKKNRPKKKNDLLRLLTQRCHNAEFAEQILAGLQEQNHIQIDAAQNVRYLF</sequence>